<dbReference type="Gene3D" id="1.10.10.10">
    <property type="entry name" value="Winged helix-like DNA-binding domain superfamily/Winged helix DNA-binding domain"/>
    <property type="match status" value="1"/>
</dbReference>
<dbReference type="GO" id="GO:0016787">
    <property type="term" value="F:hydrolase activity"/>
    <property type="evidence" value="ECO:0007669"/>
    <property type="project" value="UniProtKB-KW"/>
</dbReference>
<dbReference type="SUPFAM" id="SSF55811">
    <property type="entry name" value="Nudix"/>
    <property type="match status" value="1"/>
</dbReference>
<dbReference type="PROSITE" id="PS51462">
    <property type="entry name" value="NUDIX"/>
    <property type="match status" value="1"/>
</dbReference>
<evidence type="ECO:0000259" key="2">
    <source>
        <dbReference type="PROSITE" id="PS51462"/>
    </source>
</evidence>
<dbReference type="CDD" id="cd18873">
    <property type="entry name" value="NUDIX_NadM_like"/>
    <property type="match status" value="1"/>
</dbReference>
<gene>
    <name evidence="3" type="ORF">GCM10007147_05680</name>
</gene>
<dbReference type="PANTHER" id="PTHR43736:SF4">
    <property type="entry name" value="SLR1690 PROTEIN"/>
    <property type="match status" value="1"/>
</dbReference>
<evidence type="ECO:0000313" key="3">
    <source>
        <dbReference type="EMBL" id="GHD16993.1"/>
    </source>
</evidence>
<dbReference type="InterPro" id="IPR036388">
    <property type="entry name" value="WH-like_DNA-bd_sf"/>
</dbReference>
<dbReference type="Pfam" id="PF21906">
    <property type="entry name" value="WHD_NrtR"/>
    <property type="match status" value="1"/>
</dbReference>
<comment type="caution">
    <text evidence="3">The sequence shown here is derived from an EMBL/GenBank/DDBJ whole genome shotgun (WGS) entry which is preliminary data.</text>
</comment>
<dbReference type="SUPFAM" id="SSF46785">
    <property type="entry name" value="Winged helix' DNA-binding domain"/>
    <property type="match status" value="1"/>
</dbReference>
<reference evidence="3 4" key="1">
    <citation type="journal article" date="2014" name="Int. J. Syst. Evol. Microbiol.">
        <title>Complete genome sequence of Corynebacterium casei LMG S-19264T (=DSM 44701T), isolated from a smear-ripened cheese.</title>
        <authorList>
            <consortium name="US DOE Joint Genome Institute (JGI-PGF)"/>
            <person name="Walter F."/>
            <person name="Albersmeier A."/>
            <person name="Kalinowski J."/>
            <person name="Ruckert C."/>
        </authorList>
    </citation>
    <scope>NUCLEOTIDE SEQUENCE [LARGE SCALE GENOMIC DNA]</scope>
    <source>
        <strain evidence="3 4">KCTC 19473</strain>
    </source>
</reference>
<dbReference type="AlphaFoldDB" id="A0A918X7I9"/>
<dbReference type="RefSeq" id="WP_017574772.1">
    <property type="nucleotide sequence ID" value="NZ_BMXL01000002.1"/>
</dbReference>
<keyword evidence="4" id="KW-1185">Reference proteome</keyword>
<protein>
    <submittedName>
        <fullName evidence="3">NUDIX hydrolase</fullName>
    </submittedName>
</protein>
<dbReference type="InterPro" id="IPR000086">
    <property type="entry name" value="NUDIX_hydrolase_dom"/>
</dbReference>
<sequence length="239" mass="25939">MDDRLTGAVGVELSLVTVDLAIFTIRNGELAVLLIDRGKEPFSGRAALPGGRVRSHETLGEGAQRELQEETGVDPGRLHLEQLGAYGDPGRDPRGRVVTIAHLALGPDLPVPRGGTDAAHAYWAPVEELLATPDALAFDHGRIVTDALERVRGELEYTTVATAFCPDVFTLTELRHVYELVWGLPLDPSNFRRKVTRADGFVEPTGQQRPQPAGRPAALYRPGPARLLSPPFLRAAVHQ</sequence>
<evidence type="ECO:0000256" key="1">
    <source>
        <dbReference type="ARBA" id="ARBA00022801"/>
    </source>
</evidence>
<proteinExistence type="predicted"/>
<dbReference type="Gene3D" id="3.90.79.10">
    <property type="entry name" value="Nucleoside Triphosphate Pyrophosphohydrolase"/>
    <property type="match status" value="1"/>
</dbReference>
<dbReference type="InterPro" id="IPR015797">
    <property type="entry name" value="NUDIX_hydrolase-like_dom_sf"/>
</dbReference>
<accession>A0A918X7I9</accession>
<dbReference type="InterPro" id="IPR036390">
    <property type="entry name" value="WH_DNA-bd_sf"/>
</dbReference>
<dbReference type="EMBL" id="BMXL01000002">
    <property type="protein sequence ID" value="GHD16993.1"/>
    <property type="molecule type" value="Genomic_DNA"/>
</dbReference>
<organism evidence="3 4">
    <name type="scientific">Nocardiopsis kunsanensis</name>
    <dbReference type="NCBI Taxonomy" id="141693"/>
    <lineage>
        <taxon>Bacteria</taxon>
        <taxon>Bacillati</taxon>
        <taxon>Actinomycetota</taxon>
        <taxon>Actinomycetes</taxon>
        <taxon>Streptosporangiales</taxon>
        <taxon>Nocardiopsidaceae</taxon>
        <taxon>Nocardiopsis</taxon>
    </lineage>
</organism>
<name>A0A918X7I9_9ACTN</name>
<dbReference type="PANTHER" id="PTHR43736">
    <property type="entry name" value="ADP-RIBOSE PYROPHOSPHATASE"/>
    <property type="match status" value="1"/>
</dbReference>
<dbReference type="Proteomes" id="UP000654947">
    <property type="component" value="Unassembled WGS sequence"/>
</dbReference>
<dbReference type="PROSITE" id="PS00893">
    <property type="entry name" value="NUDIX_BOX"/>
    <property type="match status" value="1"/>
</dbReference>
<dbReference type="InterPro" id="IPR054105">
    <property type="entry name" value="WHD_NrtR"/>
</dbReference>
<feature type="domain" description="Nudix hydrolase" evidence="2">
    <location>
        <begin position="15"/>
        <end position="150"/>
    </location>
</feature>
<keyword evidence="1 3" id="KW-0378">Hydrolase</keyword>
<dbReference type="InterPro" id="IPR020084">
    <property type="entry name" value="NUDIX_hydrolase_CS"/>
</dbReference>
<dbReference type="Pfam" id="PF00293">
    <property type="entry name" value="NUDIX"/>
    <property type="match status" value="1"/>
</dbReference>
<evidence type="ECO:0000313" key="4">
    <source>
        <dbReference type="Proteomes" id="UP000654947"/>
    </source>
</evidence>